<feature type="region of interest" description="Disordered" evidence="1">
    <location>
        <begin position="49"/>
        <end position="71"/>
    </location>
</feature>
<proteinExistence type="predicted"/>
<reference evidence="2 3" key="1">
    <citation type="submission" date="2016-10" db="EMBL/GenBank/DDBJ databases">
        <title>The genome sequence of Colletotrichum fioriniae PJ7.</title>
        <authorList>
            <person name="Baroncelli R."/>
        </authorList>
    </citation>
    <scope>NUCLEOTIDE SEQUENCE [LARGE SCALE GENOMIC DNA]</scope>
    <source>
        <strain evidence="2 3">IMI 384185</strain>
    </source>
</reference>
<protein>
    <submittedName>
        <fullName evidence="2">Uncharacterized protein</fullName>
    </submittedName>
</protein>
<evidence type="ECO:0000313" key="2">
    <source>
        <dbReference type="EMBL" id="KAK1544361.1"/>
    </source>
</evidence>
<feature type="compositionally biased region" description="Low complexity" evidence="1">
    <location>
        <begin position="1"/>
        <end position="23"/>
    </location>
</feature>
<comment type="caution">
    <text evidence="2">The sequence shown here is derived from an EMBL/GenBank/DDBJ whole genome shotgun (WGS) entry which is preliminary data.</text>
</comment>
<feature type="compositionally biased region" description="Pro residues" evidence="1">
    <location>
        <begin position="27"/>
        <end position="36"/>
    </location>
</feature>
<evidence type="ECO:0000256" key="1">
    <source>
        <dbReference type="SAM" id="MobiDB-lite"/>
    </source>
</evidence>
<dbReference type="EMBL" id="MOPA01000002">
    <property type="protein sequence ID" value="KAK1544361.1"/>
    <property type="molecule type" value="Genomic_DNA"/>
</dbReference>
<name>A0ABQ9SXZ4_9PEZI</name>
<evidence type="ECO:0000313" key="3">
    <source>
        <dbReference type="Proteomes" id="UP001241169"/>
    </source>
</evidence>
<dbReference type="GeneID" id="85370050"/>
<organism evidence="2 3">
    <name type="scientific">Colletotrichum paranaense</name>
    <dbReference type="NCBI Taxonomy" id="1914294"/>
    <lineage>
        <taxon>Eukaryota</taxon>
        <taxon>Fungi</taxon>
        <taxon>Dikarya</taxon>
        <taxon>Ascomycota</taxon>
        <taxon>Pezizomycotina</taxon>
        <taxon>Sordariomycetes</taxon>
        <taxon>Hypocreomycetidae</taxon>
        <taxon>Glomerellales</taxon>
        <taxon>Glomerellaceae</taxon>
        <taxon>Colletotrichum</taxon>
        <taxon>Colletotrichum acutatum species complex</taxon>
    </lineage>
</organism>
<feature type="compositionally biased region" description="Pro residues" evidence="1">
    <location>
        <begin position="49"/>
        <end position="63"/>
    </location>
</feature>
<dbReference type="Proteomes" id="UP001241169">
    <property type="component" value="Unassembled WGS sequence"/>
</dbReference>
<accession>A0ABQ9SXZ4</accession>
<dbReference type="RefSeq" id="XP_060353479.1">
    <property type="nucleotide sequence ID" value="XM_060486151.1"/>
</dbReference>
<gene>
    <name evidence="2" type="ORF">CPAR01_01863</name>
</gene>
<feature type="region of interest" description="Disordered" evidence="1">
    <location>
        <begin position="1"/>
        <end position="36"/>
    </location>
</feature>
<sequence>MLPTTTASSSSTTTTTTTPSIRIRIQHPPPPHPPAPKPIMLLTQTTIPPPHLNPIPTPRPPTPRVRKTIPRTTPIHAARRRLRAALLTAHVSPAVRRQRQVEAQHAQHHHRLRQDDRLAELLAALDGALVVGTVAAQDGPLVLAAAVSAGVV</sequence>
<keyword evidence="3" id="KW-1185">Reference proteome</keyword>